<dbReference type="HOGENOM" id="CLU_3097110_0_0_6"/>
<sequence length="51" mass="5752">MPDGGFAEDLNRRPDKRSAIRQIMPDGVASDVSGLRSYYPFLILRSYVCCN</sequence>
<organism evidence="1 2">
    <name type="scientific">Citrobacter koseri (strain ATCC BAA-895 / CDC 4225-83 / SGSC4696)</name>
    <dbReference type="NCBI Taxonomy" id="290338"/>
    <lineage>
        <taxon>Bacteria</taxon>
        <taxon>Pseudomonadati</taxon>
        <taxon>Pseudomonadota</taxon>
        <taxon>Gammaproteobacteria</taxon>
        <taxon>Enterobacterales</taxon>
        <taxon>Enterobacteriaceae</taxon>
        <taxon>Citrobacter</taxon>
    </lineage>
</organism>
<gene>
    <name evidence="1" type="ordered locus">CKO_04177</name>
</gene>
<protein>
    <submittedName>
        <fullName evidence="1">Uncharacterized protein</fullName>
    </submittedName>
</protein>
<evidence type="ECO:0000313" key="2">
    <source>
        <dbReference type="Proteomes" id="UP000008148"/>
    </source>
</evidence>
<proteinExistence type="predicted"/>
<evidence type="ECO:0000313" key="1">
    <source>
        <dbReference type="EMBL" id="ABV15241.1"/>
    </source>
</evidence>
<reference evidence="1 2" key="1">
    <citation type="submission" date="2007-08" db="EMBL/GenBank/DDBJ databases">
        <authorList>
            <consortium name="The Citrobacter koseri Genome Sequencing Project"/>
            <person name="McClelland M."/>
            <person name="Sanderson E.K."/>
            <person name="Porwollik S."/>
            <person name="Spieth J."/>
            <person name="Clifton W.S."/>
            <person name="Latreille P."/>
            <person name="Courtney L."/>
            <person name="Wang C."/>
            <person name="Pepin K."/>
            <person name="Bhonagiri V."/>
            <person name="Nash W."/>
            <person name="Johnson M."/>
            <person name="Thiruvilangam P."/>
            <person name="Wilson R."/>
        </authorList>
    </citation>
    <scope>NUCLEOTIDE SEQUENCE [LARGE SCALE GENOMIC DNA]</scope>
    <source>
        <strain evidence="2">ATCC BAA-895 / CDC 4225-83 / SGSC4696</strain>
    </source>
</reference>
<dbReference type="AlphaFoldDB" id="A8AP28"/>
<dbReference type="KEGG" id="cko:CKO_04177"/>
<accession>A8AP28</accession>
<dbReference type="Proteomes" id="UP000008148">
    <property type="component" value="Chromosome"/>
</dbReference>
<keyword evidence="2" id="KW-1185">Reference proteome</keyword>
<name>A8AP28_CITK8</name>
<dbReference type="EMBL" id="CP000822">
    <property type="protein sequence ID" value="ABV15241.1"/>
    <property type="molecule type" value="Genomic_DNA"/>
</dbReference>